<keyword evidence="2" id="KW-0472">Membrane</keyword>
<dbReference type="GO" id="GO:0016757">
    <property type="term" value="F:glycosyltransferase activity"/>
    <property type="evidence" value="ECO:0007669"/>
    <property type="project" value="InterPro"/>
</dbReference>
<dbReference type="GO" id="GO:0009103">
    <property type="term" value="P:lipopolysaccharide biosynthetic process"/>
    <property type="evidence" value="ECO:0007669"/>
    <property type="project" value="TreeGrafter"/>
</dbReference>
<dbReference type="InterPro" id="IPR001296">
    <property type="entry name" value="Glyco_trans_1"/>
</dbReference>
<keyword evidence="2" id="KW-0812">Transmembrane</keyword>
<evidence type="ECO:0000259" key="3">
    <source>
        <dbReference type="Pfam" id="PF00534"/>
    </source>
</evidence>
<dbReference type="Gene3D" id="3.40.50.2000">
    <property type="entry name" value="Glycogen Phosphorylase B"/>
    <property type="match status" value="2"/>
</dbReference>
<evidence type="ECO:0000313" key="4">
    <source>
        <dbReference type="EMBL" id="ABI85366.1"/>
    </source>
</evidence>
<keyword evidence="2" id="KW-1133">Transmembrane helix</keyword>
<protein>
    <submittedName>
        <fullName evidence="4">Putative glycosyltransferase</fullName>
    </submittedName>
</protein>
<reference evidence="4" key="1">
    <citation type="journal article" date="2007" name="BMC Microbiol.">
        <title>The capsule polysaccharide structure and biogenesis for non-O1 Vibrio cholerae NRT36S: genes are embedded in the LPS region.</title>
        <authorList>
            <person name="Chen Y."/>
            <person name="Bystricky P."/>
            <person name="Adeyeye J."/>
            <person name="Panigrahi P."/>
            <person name="Ali A."/>
            <person name="Johnson J.A."/>
            <person name="Bush C.A."/>
            <person name="Morris J.G.Jr."/>
            <person name="Stine O.C."/>
        </authorList>
    </citation>
    <scope>NUCLEOTIDE SEQUENCE</scope>
    <source>
        <strain evidence="4">NRT36S</strain>
    </source>
</reference>
<feature type="transmembrane region" description="Helical" evidence="2">
    <location>
        <begin position="65"/>
        <end position="83"/>
    </location>
</feature>
<keyword evidence="1 4" id="KW-0808">Transferase</keyword>
<dbReference type="SUPFAM" id="SSF53756">
    <property type="entry name" value="UDP-Glycosyltransferase/glycogen phosphorylase"/>
    <property type="match status" value="1"/>
</dbReference>
<evidence type="ECO:0000256" key="2">
    <source>
        <dbReference type="SAM" id="Phobius"/>
    </source>
</evidence>
<organism evidence="4">
    <name type="scientific">Vibrio cholerae</name>
    <dbReference type="NCBI Taxonomy" id="666"/>
    <lineage>
        <taxon>Bacteria</taxon>
        <taxon>Pseudomonadati</taxon>
        <taxon>Pseudomonadota</taxon>
        <taxon>Gammaproteobacteria</taxon>
        <taxon>Vibrionales</taxon>
        <taxon>Vibrionaceae</taxon>
        <taxon>Vibrio</taxon>
    </lineage>
</organism>
<name>Q06B88_VIBCL</name>
<proteinExistence type="predicted"/>
<evidence type="ECO:0000256" key="1">
    <source>
        <dbReference type="ARBA" id="ARBA00022679"/>
    </source>
</evidence>
<feature type="domain" description="Glycosyl transferase family 1" evidence="3">
    <location>
        <begin position="188"/>
        <end position="337"/>
    </location>
</feature>
<accession>Q06B88</accession>
<dbReference type="Pfam" id="PF00534">
    <property type="entry name" value="Glycos_transf_1"/>
    <property type="match status" value="1"/>
</dbReference>
<dbReference type="RefSeq" id="WP_148520443.1">
    <property type="nucleotide sequence ID" value="NZ_JAAGVX010000016.1"/>
</dbReference>
<dbReference type="AlphaFoldDB" id="Q06B88"/>
<dbReference type="CAZy" id="GT4">
    <property type="family name" value="Glycosyltransferase Family 4"/>
</dbReference>
<sequence length="362" mass="41696">MKEVFFFVHLYNDFSGSPRVLKELINLYSGEKFLFTSQHGGFLENKNCSKIIVPYRRANNKYAVLFYYLINQAYLFLVLFFFLTKMRIKGKTVTVVVNTLLPFSSSLVSKLFGVKCISYIHECYISPPILLKFLRFISSKCSTKIIYVSKFLRDETNIKHPNSYVIYNPLPREYEENLEIDSQICERYNDKRVLMVGSLKTYKGIFQFLKVAEKCPSYTFCLVINSDDDEFHDFKNKTYIPSNVEVIVRPDNLPEIYKSSMVLLNLTLPDLCKETFGLTVIEGLSKGCPAIVPPAGGPVEITNNDCAFIVDPYDIKKLVDTLNILLGDPILWRRMSTASVLQSKKFSIKSYQSNIKNIIFEN</sequence>
<dbReference type="EMBL" id="DQ915177">
    <property type="protein sequence ID" value="ABI85366.1"/>
    <property type="molecule type" value="Genomic_DNA"/>
</dbReference>
<dbReference type="CDD" id="cd03801">
    <property type="entry name" value="GT4_PimA-like"/>
    <property type="match status" value="1"/>
</dbReference>
<dbReference type="PANTHER" id="PTHR46401:SF2">
    <property type="entry name" value="GLYCOSYLTRANSFERASE WBBK-RELATED"/>
    <property type="match status" value="1"/>
</dbReference>
<dbReference type="PANTHER" id="PTHR46401">
    <property type="entry name" value="GLYCOSYLTRANSFERASE WBBK-RELATED"/>
    <property type="match status" value="1"/>
</dbReference>